<dbReference type="InterPro" id="IPR013187">
    <property type="entry name" value="F-box-assoc_dom_typ3"/>
</dbReference>
<evidence type="ECO:0000259" key="1">
    <source>
        <dbReference type="SMART" id="SM00256"/>
    </source>
</evidence>
<reference evidence="2" key="1">
    <citation type="submission" date="2023-07" db="EMBL/GenBank/DDBJ databases">
        <title>draft genome sequence of fig (Ficus carica).</title>
        <authorList>
            <person name="Takahashi T."/>
            <person name="Nishimura K."/>
        </authorList>
    </citation>
    <scope>NUCLEOTIDE SEQUENCE</scope>
</reference>
<dbReference type="Pfam" id="PF08268">
    <property type="entry name" value="FBA_3"/>
    <property type="match status" value="1"/>
</dbReference>
<gene>
    <name evidence="2" type="ORF">TIFTF001_045658</name>
</gene>
<proteinExistence type="predicted"/>
<feature type="non-terminal residue" evidence="2">
    <location>
        <position position="186"/>
    </location>
</feature>
<dbReference type="InterPro" id="IPR036047">
    <property type="entry name" value="F-box-like_dom_sf"/>
</dbReference>
<dbReference type="Pfam" id="PF00646">
    <property type="entry name" value="F-box"/>
    <property type="match status" value="1"/>
</dbReference>
<dbReference type="PANTHER" id="PTHR31672">
    <property type="entry name" value="BNACNNG10540D PROTEIN"/>
    <property type="match status" value="1"/>
</dbReference>
<dbReference type="InterPro" id="IPR001810">
    <property type="entry name" value="F-box_dom"/>
</dbReference>
<name>A0AA87YT68_FICCA</name>
<feature type="domain" description="F-box" evidence="1">
    <location>
        <begin position="20"/>
        <end position="58"/>
    </location>
</feature>
<dbReference type="PANTHER" id="PTHR31672:SF13">
    <property type="entry name" value="F-BOX PROTEIN CPR30-LIKE"/>
    <property type="match status" value="1"/>
</dbReference>
<organism evidence="2 3">
    <name type="scientific">Ficus carica</name>
    <name type="common">Common fig</name>
    <dbReference type="NCBI Taxonomy" id="3494"/>
    <lineage>
        <taxon>Eukaryota</taxon>
        <taxon>Viridiplantae</taxon>
        <taxon>Streptophyta</taxon>
        <taxon>Embryophyta</taxon>
        <taxon>Tracheophyta</taxon>
        <taxon>Spermatophyta</taxon>
        <taxon>Magnoliopsida</taxon>
        <taxon>eudicotyledons</taxon>
        <taxon>Gunneridae</taxon>
        <taxon>Pentapetalae</taxon>
        <taxon>rosids</taxon>
        <taxon>fabids</taxon>
        <taxon>Rosales</taxon>
        <taxon>Moraceae</taxon>
        <taxon>Ficeae</taxon>
        <taxon>Ficus</taxon>
    </lineage>
</organism>
<dbReference type="SUPFAM" id="SSF81383">
    <property type="entry name" value="F-box domain"/>
    <property type="match status" value="1"/>
</dbReference>
<dbReference type="InterPro" id="IPR050796">
    <property type="entry name" value="SCF_F-box_component"/>
</dbReference>
<dbReference type="Gene3D" id="1.20.1280.50">
    <property type="match status" value="1"/>
</dbReference>
<protein>
    <recommendedName>
        <fullName evidence="1">F-box domain-containing protein</fullName>
    </recommendedName>
</protein>
<keyword evidence="3" id="KW-1185">Reference proteome</keyword>
<comment type="caution">
    <text evidence="2">The sequence shown here is derived from an EMBL/GenBank/DDBJ whole genome shotgun (WGS) entry which is preliminary data.</text>
</comment>
<dbReference type="Proteomes" id="UP001187192">
    <property type="component" value="Unassembled WGS sequence"/>
</dbReference>
<sequence>MGGVNMSTTEEAVVKSHYKIEDVVLKILQQLPVKSLLRFKCVCKSWYNLINSPTFIAMHLNRSESDYTTKDHKDHFVSLFVHQSSICFFSYDTFEFSSNLSIEYPCCRRFLVSIVGSCNGLLCLWDTEYHYLMNPATRDVKRLANEPALPQNMHRAYGFGFDPKAETYKLVRVALPSKVHVFSLRK</sequence>
<accession>A0AA87YT68</accession>
<dbReference type="AlphaFoldDB" id="A0AA87YT68"/>
<dbReference type="CDD" id="cd22157">
    <property type="entry name" value="F-box_AtFBW1-like"/>
    <property type="match status" value="1"/>
</dbReference>
<evidence type="ECO:0000313" key="3">
    <source>
        <dbReference type="Proteomes" id="UP001187192"/>
    </source>
</evidence>
<dbReference type="SMART" id="SM00256">
    <property type="entry name" value="FBOX"/>
    <property type="match status" value="1"/>
</dbReference>
<evidence type="ECO:0000313" key="2">
    <source>
        <dbReference type="EMBL" id="GMN22458.1"/>
    </source>
</evidence>
<dbReference type="EMBL" id="BTGU01004116">
    <property type="protein sequence ID" value="GMN22458.1"/>
    <property type="molecule type" value="Genomic_DNA"/>
</dbReference>